<feature type="region of interest" description="Disordered" evidence="2">
    <location>
        <begin position="1"/>
        <end position="23"/>
    </location>
</feature>
<accession>A0A9W8HY70</accession>
<keyword evidence="1" id="KW-0175">Coiled coil</keyword>
<dbReference type="Pfam" id="PF04849">
    <property type="entry name" value="HAP1_N"/>
    <property type="match status" value="1"/>
</dbReference>
<keyword evidence="5" id="KW-1185">Reference proteome</keyword>
<feature type="region of interest" description="Disordered" evidence="2">
    <location>
        <begin position="761"/>
        <end position="808"/>
    </location>
</feature>
<feature type="compositionally biased region" description="Polar residues" evidence="2">
    <location>
        <begin position="593"/>
        <end position="602"/>
    </location>
</feature>
<feature type="domain" description="HAP1 N-terminal" evidence="3">
    <location>
        <begin position="72"/>
        <end position="119"/>
    </location>
</feature>
<feature type="compositionally biased region" description="Polar residues" evidence="2">
    <location>
        <begin position="778"/>
        <end position="789"/>
    </location>
</feature>
<gene>
    <name evidence="4" type="ORF">H4R20_004690</name>
</gene>
<feature type="compositionally biased region" description="Polar residues" evidence="2">
    <location>
        <begin position="697"/>
        <end position="712"/>
    </location>
</feature>
<comment type="caution">
    <text evidence="4">The sequence shown here is derived from an EMBL/GenBank/DDBJ whole genome shotgun (WGS) entry which is preliminary data.</text>
</comment>
<evidence type="ECO:0000256" key="2">
    <source>
        <dbReference type="SAM" id="MobiDB-lite"/>
    </source>
</evidence>
<dbReference type="EMBL" id="JANBUO010001319">
    <property type="protein sequence ID" value="KAJ2798793.1"/>
    <property type="molecule type" value="Genomic_DNA"/>
</dbReference>
<feature type="region of interest" description="Disordered" evidence="2">
    <location>
        <begin position="648"/>
        <end position="712"/>
    </location>
</feature>
<dbReference type="OrthoDB" id="9451547at2759"/>
<dbReference type="InterPro" id="IPR006933">
    <property type="entry name" value="HAP1_N"/>
</dbReference>
<name>A0A9W8HY70_9FUNG</name>
<protein>
    <recommendedName>
        <fullName evidence="3">HAP1 N-terminal domain-containing protein</fullName>
    </recommendedName>
</protein>
<reference evidence="4" key="1">
    <citation type="submission" date="2022-07" db="EMBL/GenBank/DDBJ databases">
        <title>Phylogenomic reconstructions and comparative analyses of Kickxellomycotina fungi.</title>
        <authorList>
            <person name="Reynolds N.K."/>
            <person name="Stajich J.E."/>
            <person name="Barry K."/>
            <person name="Grigoriev I.V."/>
            <person name="Crous P."/>
            <person name="Smith M.E."/>
        </authorList>
    </citation>
    <scope>NUCLEOTIDE SEQUENCE</scope>
    <source>
        <strain evidence="4">NRRL 1565</strain>
    </source>
</reference>
<evidence type="ECO:0000256" key="1">
    <source>
        <dbReference type="SAM" id="Coils"/>
    </source>
</evidence>
<dbReference type="Proteomes" id="UP001140094">
    <property type="component" value="Unassembled WGS sequence"/>
</dbReference>
<feature type="compositionally biased region" description="Polar residues" evidence="2">
    <location>
        <begin position="154"/>
        <end position="164"/>
    </location>
</feature>
<feature type="coiled-coil region" evidence="1">
    <location>
        <begin position="204"/>
        <end position="259"/>
    </location>
</feature>
<feature type="coiled-coil region" evidence="1">
    <location>
        <begin position="502"/>
        <end position="557"/>
    </location>
</feature>
<dbReference type="AlphaFoldDB" id="A0A9W8HY70"/>
<feature type="region of interest" description="Disordered" evidence="2">
    <location>
        <begin position="144"/>
        <end position="170"/>
    </location>
</feature>
<organism evidence="4 5">
    <name type="scientific">Coemansia guatemalensis</name>
    <dbReference type="NCBI Taxonomy" id="2761395"/>
    <lineage>
        <taxon>Eukaryota</taxon>
        <taxon>Fungi</taxon>
        <taxon>Fungi incertae sedis</taxon>
        <taxon>Zoopagomycota</taxon>
        <taxon>Kickxellomycotina</taxon>
        <taxon>Kickxellomycetes</taxon>
        <taxon>Kickxellales</taxon>
        <taxon>Kickxellaceae</taxon>
        <taxon>Coemansia</taxon>
    </lineage>
</organism>
<feature type="region of interest" description="Disordered" evidence="2">
    <location>
        <begin position="574"/>
        <end position="621"/>
    </location>
</feature>
<feature type="coiled-coil region" evidence="1">
    <location>
        <begin position="296"/>
        <end position="369"/>
    </location>
</feature>
<evidence type="ECO:0000313" key="5">
    <source>
        <dbReference type="Proteomes" id="UP001140094"/>
    </source>
</evidence>
<evidence type="ECO:0000259" key="3">
    <source>
        <dbReference type="Pfam" id="PF04849"/>
    </source>
</evidence>
<sequence length="808" mass="88740">MSSQTTPRRAHGTASPNTQPKTPVAQVLHNVERLTPQSNASSAIGISPFASPALLRMDEGALRTRLREAYGLLKEKEKNLFLAATVGQELVEANQQLQDGYEAVEHELAVARQRLKQLSEPPPPQSERISDDDDQAARLHGRRRSMHIQHASEKCTQPSDSGVPSESADVANDREKQWIKIHVQPVKAQLMLAQEHTDELLVEREELGAQVFQLRQELSAALRRAGESSSTAIETHKQLGQLEEENARLHDEIDKQRAFWARRWTEHQQECKAGQVVNDDDDQHGADNHTEDVAARLQAEQRADELQMQHSAMQAEIELLRSQIQRTDAERTEEWEPMRARWLSCEEALQELQETHQSTCEALAQAEARLAELDKSAQLEDPIKLKSQKTSTSLLGELDLQRHNAVSQQRMLAREHAALKRAYGRAINSQSRMKQQVARLTQLAASGANESRMKRLEAALGEAECQQQALLWASMEQRRPADIGADSDVVSGSSENNVTALVTALRARLKQAFVDRDQAQRELRTAHLLRANEIQRTRDLEREAAEAEAKLGKVVGELTSLRADNESLRRAARISKRHHSKPHLAMERPSELSAIQDSSSSCGVGESILPRKRTRSGVQPAEAGLQQKLSGPMSLSFVINADAAALGDAGTSSSPNGFHDSTVDPQSSAKRPRLQSASNKKETETSESSKPPDVDSASGSSGIPGNLTTLYGRTNSFSQVNDAADRGMRSWLDTLGADAATSSVQSAADTTTIMTENTGASAVTGSSNARDRGKASSLHVSQAQNTTTIDEIHIGSRTGQKPMECNNQ</sequence>
<evidence type="ECO:0000313" key="4">
    <source>
        <dbReference type="EMBL" id="KAJ2798793.1"/>
    </source>
</evidence>
<proteinExistence type="predicted"/>